<dbReference type="EMBL" id="JAPJDZ010000005">
    <property type="protein sequence ID" value="MDP5135078.1"/>
    <property type="molecule type" value="Genomic_DNA"/>
</dbReference>
<proteinExistence type="predicted"/>
<organism evidence="2 3">
    <name type="scientific">Rheinheimera baltica</name>
    <dbReference type="NCBI Taxonomy" id="67576"/>
    <lineage>
        <taxon>Bacteria</taxon>
        <taxon>Pseudomonadati</taxon>
        <taxon>Pseudomonadota</taxon>
        <taxon>Gammaproteobacteria</taxon>
        <taxon>Chromatiales</taxon>
        <taxon>Chromatiaceae</taxon>
        <taxon>Rheinheimera</taxon>
    </lineage>
</organism>
<accession>A0ABT9HVR1</accession>
<keyword evidence="1" id="KW-0732">Signal</keyword>
<evidence type="ECO:0008006" key="4">
    <source>
        <dbReference type="Google" id="ProtNLM"/>
    </source>
</evidence>
<feature type="signal peptide" evidence="1">
    <location>
        <begin position="1"/>
        <end position="25"/>
    </location>
</feature>
<protein>
    <recommendedName>
        <fullName evidence="4">Outer membrane protein beta-barrel domain-containing protein</fullName>
    </recommendedName>
</protein>
<evidence type="ECO:0000313" key="3">
    <source>
        <dbReference type="Proteomes" id="UP001231109"/>
    </source>
</evidence>
<name>A0ABT9HVR1_9GAMM</name>
<dbReference type="RefSeq" id="WP_305973960.1">
    <property type="nucleotide sequence ID" value="NZ_JAPJDY010000004.1"/>
</dbReference>
<reference evidence="2 3" key="1">
    <citation type="submission" date="2022-11" db="EMBL/GenBank/DDBJ databases">
        <title>Viruses from the air-sea interface of a natural surface slick.</title>
        <authorList>
            <person name="Rahlff J."/>
            <person name="Holmfeldt K."/>
        </authorList>
    </citation>
    <scope>NUCLEOTIDE SEQUENCE [LARGE SCALE GENOMIC DNA]</scope>
    <source>
        <strain evidence="2 3">SMS4</strain>
    </source>
</reference>
<evidence type="ECO:0000313" key="2">
    <source>
        <dbReference type="EMBL" id="MDP5135078.1"/>
    </source>
</evidence>
<comment type="caution">
    <text evidence="2">The sequence shown here is derived from an EMBL/GenBank/DDBJ whole genome shotgun (WGS) entry which is preliminary data.</text>
</comment>
<sequence>MSNLTIKAKSLCLATLLLSAGAANAQSNWSIGHGYASGGVVGAQYQWLHDDIKWTAAVGLVGAAVGVQRSIDDARQHSIGLAAGVEDLTAEDGFFVATYQYYPSGFANSGWRLGFSAGMRREDESSFFGSVGETETKPAIAFELGYQF</sequence>
<dbReference type="Proteomes" id="UP001231109">
    <property type="component" value="Unassembled WGS sequence"/>
</dbReference>
<keyword evidence="3" id="KW-1185">Reference proteome</keyword>
<feature type="chain" id="PRO_5045055462" description="Outer membrane protein beta-barrel domain-containing protein" evidence="1">
    <location>
        <begin position="26"/>
        <end position="148"/>
    </location>
</feature>
<gene>
    <name evidence="2" type="ORF">ORJ04_03830</name>
</gene>
<evidence type="ECO:0000256" key="1">
    <source>
        <dbReference type="SAM" id="SignalP"/>
    </source>
</evidence>